<dbReference type="SUPFAM" id="SSF54862">
    <property type="entry name" value="4Fe-4S ferredoxins"/>
    <property type="match status" value="1"/>
</dbReference>
<dbReference type="SFLD" id="SFLDG01066">
    <property type="entry name" value="organic_radical-activating_enz"/>
    <property type="match status" value="1"/>
</dbReference>
<dbReference type="SUPFAM" id="SSF102114">
    <property type="entry name" value="Radical SAM enzymes"/>
    <property type="match status" value="1"/>
</dbReference>
<name>A0ABS4G7C2_9CLOT</name>
<dbReference type="GO" id="GO:0043365">
    <property type="term" value="F:[formate-C-acetyltransferase]-activating enzyme activity"/>
    <property type="evidence" value="ECO:0007669"/>
    <property type="project" value="UniProtKB-EC"/>
</dbReference>
<dbReference type="Pfam" id="PF00037">
    <property type="entry name" value="Fer4"/>
    <property type="match status" value="1"/>
</dbReference>
<dbReference type="GO" id="GO:0016829">
    <property type="term" value="F:lyase activity"/>
    <property type="evidence" value="ECO:0007669"/>
    <property type="project" value="UniProtKB-KW"/>
</dbReference>
<dbReference type="SFLD" id="SFLDS00029">
    <property type="entry name" value="Radical_SAM"/>
    <property type="match status" value="1"/>
</dbReference>
<organism evidence="12 13">
    <name type="scientific">Youngiibacter multivorans</name>
    <dbReference type="NCBI Taxonomy" id="937251"/>
    <lineage>
        <taxon>Bacteria</taxon>
        <taxon>Bacillati</taxon>
        <taxon>Bacillota</taxon>
        <taxon>Clostridia</taxon>
        <taxon>Eubacteriales</taxon>
        <taxon>Clostridiaceae</taxon>
        <taxon>Youngiibacter</taxon>
    </lineage>
</organism>
<dbReference type="PROSITE" id="PS01087">
    <property type="entry name" value="RADICAL_ACTIVATING"/>
    <property type="match status" value="1"/>
</dbReference>
<keyword evidence="4" id="KW-0949">S-adenosyl-L-methionine</keyword>
<dbReference type="RefSeq" id="WP_209460626.1">
    <property type="nucleotide sequence ID" value="NZ_JAGGKC010000030.1"/>
</dbReference>
<dbReference type="PANTHER" id="PTHR30352:SF4">
    <property type="entry name" value="PYRUVATE FORMATE-LYASE 2-ACTIVATING ENZYME"/>
    <property type="match status" value="1"/>
</dbReference>
<keyword evidence="6 12" id="KW-0560">Oxidoreductase</keyword>
<evidence type="ECO:0000313" key="13">
    <source>
        <dbReference type="Proteomes" id="UP001519271"/>
    </source>
</evidence>
<dbReference type="InterPro" id="IPR007197">
    <property type="entry name" value="rSAM"/>
</dbReference>
<comment type="caution">
    <text evidence="12">The sequence shown here is derived from an EMBL/GenBank/DDBJ whole genome shotgun (WGS) entry which is preliminary data.</text>
</comment>
<comment type="catalytic activity">
    <reaction evidence="9">
        <text>glycyl-[protein] + reduced [flavodoxin] + S-adenosyl-L-methionine = glycin-2-yl radical-[protein] + semiquinone [flavodoxin] + 5'-deoxyadenosine + L-methionine + H(+)</text>
        <dbReference type="Rhea" id="RHEA:61976"/>
        <dbReference type="Rhea" id="RHEA-COMP:10622"/>
        <dbReference type="Rhea" id="RHEA-COMP:14480"/>
        <dbReference type="Rhea" id="RHEA-COMP:15993"/>
        <dbReference type="Rhea" id="RHEA-COMP:15994"/>
        <dbReference type="ChEBI" id="CHEBI:15378"/>
        <dbReference type="ChEBI" id="CHEBI:17319"/>
        <dbReference type="ChEBI" id="CHEBI:29947"/>
        <dbReference type="ChEBI" id="CHEBI:32722"/>
        <dbReference type="ChEBI" id="CHEBI:57618"/>
        <dbReference type="ChEBI" id="CHEBI:57844"/>
        <dbReference type="ChEBI" id="CHEBI:59789"/>
        <dbReference type="ChEBI" id="CHEBI:140311"/>
    </reaction>
</comment>
<dbReference type="PIRSF" id="PIRSF000371">
    <property type="entry name" value="PFL_act_enz"/>
    <property type="match status" value="1"/>
</dbReference>
<dbReference type="InterPro" id="IPR017896">
    <property type="entry name" value="4Fe4S_Fe-S-bd"/>
</dbReference>
<evidence type="ECO:0000256" key="6">
    <source>
        <dbReference type="ARBA" id="ARBA00023002"/>
    </source>
</evidence>
<sequence length="303" mass="33666">MSTLDSKGTIFNIQHYSIHDGPGIRTSVFLKGCPLSCLWCQNPESNSVRPQLMYNRDTCTGCLGCIGTCPQNAIRQDFDKVITDRALCTGCGECSAVCPSKSRTIMGKTMTSDDVYQEVSKDALFYRNSGGGVTITGGEVLFQPLFARDILRRCMENNIHTAIETCGYADWRAFSEILPYVDLVIYDIKHMDSTMHRKGTGVGNERILENLARISSEMSIPIIARTPIIPGYNDTEDNARLMAAFLRDNVRTCQEVNLLPYHNLGVGKKSQLEEEPSFISHAPGSGEMENLRTIIRSYGIEVI</sequence>
<dbReference type="InterPro" id="IPR017900">
    <property type="entry name" value="4Fe4S_Fe_S_CS"/>
</dbReference>
<evidence type="ECO:0000256" key="3">
    <source>
        <dbReference type="ARBA" id="ARBA00022485"/>
    </source>
</evidence>
<evidence type="ECO:0000256" key="1">
    <source>
        <dbReference type="ARBA" id="ARBA00001966"/>
    </source>
</evidence>
<dbReference type="InterPro" id="IPR012839">
    <property type="entry name" value="Organic_radical_activase"/>
</dbReference>
<comment type="similarity">
    <text evidence="2">Belongs to the organic radical-activating enzymes family.</text>
</comment>
<dbReference type="InterPro" id="IPR058240">
    <property type="entry name" value="rSAM_sf"/>
</dbReference>
<keyword evidence="3" id="KW-0004">4Fe-4S</keyword>
<evidence type="ECO:0000259" key="10">
    <source>
        <dbReference type="PROSITE" id="PS51379"/>
    </source>
</evidence>
<keyword evidence="12" id="KW-0670">Pyruvate</keyword>
<dbReference type="Proteomes" id="UP001519271">
    <property type="component" value="Unassembled WGS sequence"/>
</dbReference>
<reference evidence="12 13" key="1">
    <citation type="submission" date="2021-03" db="EMBL/GenBank/DDBJ databases">
        <title>Genomic Encyclopedia of Type Strains, Phase IV (KMG-IV): sequencing the most valuable type-strain genomes for metagenomic binning, comparative biology and taxonomic classification.</title>
        <authorList>
            <person name="Goeker M."/>
        </authorList>
    </citation>
    <scope>NUCLEOTIDE SEQUENCE [LARGE SCALE GENOMIC DNA]</scope>
    <source>
        <strain evidence="12 13">DSM 6139</strain>
    </source>
</reference>
<dbReference type="PROSITE" id="PS51379">
    <property type="entry name" value="4FE4S_FER_2"/>
    <property type="match status" value="2"/>
</dbReference>
<keyword evidence="7" id="KW-0408">Iron</keyword>
<evidence type="ECO:0000256" key="7">
    <source>
        <dbReference type="ARBA" id="ARBA00023004"/>
    </source>
</evidence>
<dbReference type="PROSITE" id="PS00198">
    <property type="entry name" value="4FE4S_FER_1"/>
    <property type="match status" value="1"/>
</dbReference>
<dbReference type="InterPro" id="IPR034457">
    <property type="entry name" value="Organic_radical-activating"/>
</dbReference>
<evidence type="ECO:0000256" key="9">
    <source>
        <dbReference type="ARBA" id="ARBA00047365"/>
    </source>
</evidence>
<evidence type="ECO:0000313" key="12">
    <source>
        <dbReference type="EMBL" id="MBP1920452.1"/>
    </source>
</evidence>
<evidence type="ECO:0000256" key="2">
    <source>
        <dbReference type="ARBA" id="ARBA00009777"/>
    </source>
</evidence>
<dbReference type="SFLD" id="SFLDG01118">
    <property type="entry name" value="activating_enzymes__group_2"/>
    <property type="match status" value="1"/>
</dbReference>
<dbReference type="Pfam" id="PF04055">
    <property type="entry name" value="Radical_SAM"/>
    <property type="match status" value="1"/>
</dbReference>
<feature type="domain" description="4Fe-4S ferredoxin-type" evidence="10">
    <location>
        <begin position="79"/>
        <end position="108"/>
    </location>
</feature>
<keyword evidence="13" id="KW-1185">Reference proteome</keyword>
<proteinExistence type="inferred from homology"/>
<keyword evidence="8" id="KW-0411">Iron-sulfur</keyword>
<feature type="domain" description="Radical SAM core" evidence="11">
    <location>
        <begin position="19"/>
        <end position="301"/>
    </location>
</feature>
<keyword evidence="12" id="KW-0456">Lyase</keyword>
<dbReference type="Gene3D" id="3.30.70.20">
    <property type="match status" value="1"/>
</dbReference>
<dbReference type="EC" id="1.97.1.4" evidence="12"/>
<evidence type="ECO:0000256" key="5">
    <source>
        <dbReference type="ARBA" id="ARBA00022723"/>
    </source>
</evidence>
<evidence type="ECO:0000256" key="4">
    <source>
        <dbReference type="ARBA" id="ARBA00022691"/>
    </source>
</evidence>
<protein>
    <submittedName>
        <fullName evidence="12">Pyruvate formate lyase activating enzyme</fullName>
        <ecNumber evidence="12">1.97.1.4</ecNumber>
    </submittedName>
</protein>
<dbReference type="Gene3D" id="3.20.20.70">
    <property type="entry name" value="Aldolase class I"/>
    <property type="match status" value="1"/>
</dbReference>
<dbReference type="InterPro" id="IPR001989">
    <property type="entry name" value="Radical_activat_CS"/>
</dbReference>
<dbReference type="PROSITE" id="PS51918">
    <property type="entry name" value="RADICAL_SAM"/>
    <property type="match status" value="1"/>
</dbReference>
<evidence type="ECO:0000256" key="8">
    <source>
        <dbReference type="ARBA" id="ARBA00023014"/>
    </source>
</evidence>
<gene>
    <name evidence="12" type="ORF">J2Z34_002964</name>
</gene>
<evidence type="ECO:0000259" key="11">
    <source>
        <dbReference type="PROSITE" id="PS51918"/>
    </source>
</evidence>
<dbReference type="InterPro" id="IPR013785">
    <property type="entry name" value="Aldolase_TIM"/>
</dbReference>
<keyword evidence="5" id="KW-0479">Metal-binding</keyword>
<dbReference type="NCBIfam" id="TIGR02494">
    <property type="entry name" value="PFLE_PFLC"/>
    <property type="match status" value="1"/>
</dbReference>
<dbReference type="InterPro" id="IPR040074">
    <property type="entry name" value="BssD/PflA/YjjW"/>
</dbReference>
<accession>A0ABS4G7C2</accession>
<dbReference type="EMBL" id="JAGGKC010000030">
    <property type="protein sequence ID" value="MBP1920452.1"/>
    <property type="molecule type" value="Genomic_DNA"/>
</dbReference>
<dbReference type="PANTHER" id="PTHR30352">
    <property type="entry name" value="PYRUVATE FORMATE-LYASE-ACTIVATING ENZYME"/>
    <property type="match status" value="1"/>
</dbReference>
<feature type="domain" description="4Fe-4S ferredoxin-type" evidence="10">
    <location>
        <begin position="50"/>
        <end position="77"/>
    </location>
</feature>
<comment type="cofactor">
    <cofactor evidence="1">
        <name>[4Fe-4S] cluster</name>
        <dbReference type="ChEBI" id="CHEBI:49883"/>
    </cofactor>
</comment>